<dbReference type="PANTHER" id="PTHR42740">
    <property type="entry name" value="RIBONUCLEASE VAPC3"/>
    <property type="match status" value="1"/>
</dbReference>
<evidence type="ECO:0000256" key="3">
    <source>
        <dbReference type="ARBA" id="ARBA00022723"/>
    </source>
</evidence>
<keyword evidence="2" id="KW-0540">Nuclease</keyword>
<dbReference type="AlphaFoldDB" id="A0A2H9T9I1"/>
<evidence type="ECO:0000256" key="1">
    <source>
        <dbReference type="ARBA" id="ARBA00022649"/>
    </source>
</evidence>
<evidence type="ECO:0000259" key="6">
    <source>
        <dbReference type="Pfam" id="PF01850"/>
    </source>
</evidence>
<evidence type="ECO:0000313" key="7">
    <source>
        <dbReference type="EMBL" id="PJE79882.1"/>
    </source>
</evidence>
<evidence type="ECO:0000256" key="4">
    <source>
        <dbReference type="ARBA" id="ARBA00022801"/>
    </source>
</evidence>
<keyword evidence="4 7" id="KW-0378">Hydrolase</keyword>
<accession>A0A2H9T9I1</accession>
<dbReference type="InterPro" id="IPR022907">
    <property type="entry name" value="VapC_family"/>
</dbReference>
<dbReference type="EMBL" id="NSIT01000042">
    <property type="protein sequence ID" value="PJE79882.1"/>
    <property type="molecule type" value="Genomic_DNA"/>
</dbReference>
<dbReference type="GO" id="GO:0016787">
    <property type="term" value="F:hydrolase activity"/>
    <property type="evidence" value="ECO:0007669"/>
    <property type="project" value="UniProtKB-KW"/>
</dbReference>
<dbReference type="InterPro" id="IPR029060">
    <property type="entry name" value="PIN-like_dom_sf"/>
</dbReference>
<proteinExistence type="inferred from homology"/>
<dbReference type="SUPFAM" id="SSF88723">
    <property type="entry name" value="PIN domain-like"/>
    <property type="match status" value="1"/>
</dbReference>
<evidence type="ECO:0000256" key="2">
    <source>
        <dbReference type="ARBA" id="ARBA00022722"/>
    </source>
</evidence>
<keyword evidence="3" id="KW-0479">Metal-binding</keyword>
<dbReference type="GO" id="GO:0046872">
    <property type="term" value="F:metal ion binding"/>
    <property type="evidence" value="ECO:0007669"/>
    <property type="project" value="UniProtKB-KW"/>
</dbReference>
<reference evidence="7" key="1">
    <citation type="journal article" date="2017" name="Appl. Environ. Microbiol.">
        <title>Molecular characterization of an Endozoicomonas-like organism causing infection in king scallop Pecten maximus L.</title>
        <authorList>
            <person name="Cano I."/>
            <person name="van Aerle R."/>
            <person name="Ross S."/>
            <person name="Verner-Jeffreys D.W."/>
            <person name="Paley R.K."/>
            <person name="Rimmer G."/>
            <person name="Ryder D."/>
            <person name="Hooper P."/>
            <person name="Stone D."/>
            <person name="Feist S.W."/>
        </authorList>
    </citation>
    <scope>NUCLEOTIDE SEQUENCE</scope>
</reference>
<dbReference type="GO" id="GO:0004540">
    <property type="term" value="F:RNA nuclease activity"/>
    <property type="evidence" value="ECO:0007669"/>
    <property type="project" value="InterPro"/>
</dbReference>
<name>A0A2H9T9I1_9ZZZZ</name>
<dbReference type="Gene3D" id="3.40.50.1010">
    <property type="entry name" value="5'-nuclease"/>
    <property type="match status" value="1"/>
</dbReference>
<gene>
    <name evidence="7" type="ORF">CI610_01106</name>
</gene>
<sequence length="134" mass="15234">MDIMFDTSVWVDFFNDVENPQVDYLVKLLQAGRVGTCPVILMEVLQGIRVDKACQKTQSYLSSLASYSISDQLYIDSAMLYRSTRKKGFTIRKSVDCLIAVTAIHHALPLLHKDRDFDAIEKYSKLVCVNVSQH</sequence>
<keyword evidence="5" id="KW-0460">Magnesium</keyword>
<dbReference type="PANTHER" id="PTHR42740:SF1">
    <property type="entry name" value="RIBONUCLEASE VAPC3"/>
    <property type="match status" value="1"/>
</dbReference>
<dbReference type="InterPro" id="IPR002716">
    <property type="entry name" value="PIN_dom"/>
</dbReference>
<feature type="domain" description="PIN" evidence="6">
    <location>
        <begin position="3"/>
        <end position="121"/>
    </location>
</feature>
<protein>
    <submittedName>
        <fullName evidence="7">Ribonuclease VapC11</fullName>
        <ecNumber evidence="7">3.1.-.-</ecNumber>
    </submittedName>
</protein>
<dbReference type="Pfam" id="PF01850">
    <property type="entry name" value="PIN"/>
    <property type="match status" value="1"/>
</dbReference>
<organism evidence="7">
    <name type="scientific">invertebrate metagenome</name>
    <dbReference type="NCBI Taxonomy" id="1711999"/>
    <lineage>
        <taxon>unclassified sequences</taxon>
        <taxon>metagenomes</taxon>
        <taxon>organismal metagenomes</taxon>
    </lineage>
</organism>
<comment type="caution">
    <text evidence="7">The sequence shown here is derived from an EMBL/GenBank/DDBJ whole genome shotgun (WGS) entry which is preliminary data.</text>
</comment>
<keyword evidence="1" id="KW-1277">Toxin-antitoxin system</keyword>
<dbReference type="EC" id="3.1.-.-" evidence="7"/>
<dbReference type="HAMAP" id="MF_00265">
    <property type="entry name" value="VapC_Nob1"/>
    <property type="match status" value="1"/>
</dbReference>
<evidence type="ECO:0000256" key="5">
    <source>
        <dbReference type="ARBA" id="ARBA00022842"/>
    </source>
</evidence>
<dbReference type="InterPro" id="IPR051749">
    <property type="entry name" value="PINc/VapC_TA_RNase"/>
</dbReference>